<comment type="similarity">
    <text evidence="6">Belongs to the DNA photolyase family.</text>
</comment>
<evidence type="ECO:0000256" key="3">
    <source>
        <dbReference type="ARBA" id="ARBA00022630"/>
    </source>
</evidence>
<dbReference type="RefSeq" id="WP_348862985.1">
    <property type="nucleotide sequence ID" value="NZ_JBEAAL010000007.1"/>
</dbReference>
<evidence type="ECO:0000256" key="6">
    <source>
        <dbReference type="RuleBase" id="RU004182"/>
    </source>
</evidence>
<comment type="caution">
    <text evidence="8">The sequence shown here is derived from an EMBL/GenBank/DDBJ whole genome shotgun (WGS) entry which is preliminary data.</text>
</comment>
<dbReference type="Pfam" id="PF03441">
    <property type="entry name" value="FAD_binding_7"/>
    <property type="match status" value="1"/>
</dbReference>
<dbReference type="InterPro" id="IPR014729">
    <property type="entry name" value="Rossmann-like_a/b/a_fold"/>
</dbReference>
<comment type="cofactor">
    <cofactor evidence="1">
        <name>(6R)-5,10-methylene-5,6,7,8-tetrahydrofolate</name>
        <dbReference type="ChEBI" id="CHEBI:15636"/>
    </cofactor>
</comment>
<dbReference type="SUPFAM" id="SSF52425">
    <property type="entry name" value="Cryptochrome/photolyase, N-terminal domain"/>
    <property type="match status" value="1"/>
</dbReference>
<dbReference type="Gene3D" id="1.10.579.10">
    <property type="entry name" value="DNA Cyclobutane Dipyrimidine Photolyase, subunit A, domain 3"/>
    <property type="match status" value="1"/>
</dbReference>
<keyword evidence="3 6" id="KW-0285">Flavoprotein</keyword>
<dbReference type="PROSITE" id="PS00691">
    <property type="entry name" value="DNA_PHOTOLYASES_1_2"/>
    <property type="match status" value="1"/>
</dbReference>
<dbReference type="InterPro" id="IPR018394">
    <property type="entry name" value="DNA_photolyase_1_CS_C"/>
</dbReference>
<dbReference type="GO" id="GO:0003904">
    <property type="term" value="F:deoxyribodipyrimidine photo-lyase activity"/>
    <property type="evidence" value="ECO:0007669"/>
    <property type="project" value="UniProtKB-EC"/>
</dbReference>
<keyword evidence="8" id="KW-0456">Lyase</keyword>
<evidence type="ECO:0000313" key="9">
    <source>
        <dbReference type="Proteomes" id="UP001496627"/>
    </source>
</evidence>
<dbReference type="InterPro" id="IPR036155">
    <property type="entry name" value="Crypto/Photolyase_N_sf"/>
</dbReference>
<dbReference type="InterPro" id="IPR006050">
    <property type="entry name" value="DNA_photolyase_N"/>
</dbReference>
<evidence type="ECO:0000256" key="5">
    <source>
        <dbReference type="ARBA" id="ARBA00022991"/>
    </source>
</evidence>
<proteinExistence type="inferred from homology"/>
<organism evidence="8 9">
    <name type="scientific">Neorhizobium phenanthreniclasticum</name>
    <dbReference type="NCBI Taxonomy" id="3157917"/>
    <lineage>
        <taxon>Bacteria</taxon>
        <taxon>Pseudomonadati</taxon>
        <taxon>Pseudomonadota</taxon>
        <taxon>Alphaproteobacteria</taxon>
        <taxon>Hyphomicrobiales</taxon>
        <taxon>Rhizobiaceae</taxon>
        <taxon>Rhizobium/Agrobacterium group</taxon>
        <taxon>Neorhizobium</taxon>
    </lineage>
</organism>
<dbReference type="Gene3D" id="1.25.40.80">
    <property type="match status" value="1"/>
</dbReference>
<sequence length="484" mass="55102">MPKSEVPSIVWFRRDLRLDDNPALHAAMETGGPVIPVYIREPQHLNVGPLGAAQRWWLHHSLTALAKSLKSAGSGLTLISGKAEDVLVDLARQTGVRMVFVNRAYERHQVDRGIALELKKRDIAVRAFHGQLLQEPHAIRTGAGRAFRVFTPFWNALQKAGEPREPIGPPLKIPSQDHHHRSERLDSWGLLPKKPDWAAGFPAIWTPGEDGAREKLADFIDRKLQDYKHGRDLPSVQATSLLSPHLTHGEISPARIWHATRGMPKTASENVVHFRRELAWRDFCYSLLIEFPELDEKNWDNTFDTFQWGYDAKEFRAWTKGLTGYPIVDAGMRQLWRYGFMHNRVRMITASFLIKDLMIDWRKGEKWFRDTLVDADPANNAANWQWVAGSGADASPFFRIFNPVLQGEKFDPEGDYVREHVPELGNLDRKYIHKPFDAPKNVLDKAGIELGRAYPRPIVDHGLARDRALAAYRARTNPSGPETL</sequence>
<evidence type="ECO:0000256" key="4">
    <source>
        <dbReference type="ARBA" id="ARBA00022827"/>
    </source>
</evidence>
<dbReference type="Pfam" id="PF00875">
    <property type="entry name" value="DNA_photolyase"/>
    <property type="match status" value="1"/>
</dbReference>
<keyword evidence="5 6" id="KW-0157">Chromophore</keyword>
<keyword evidence="9" id="KW-1185">Reference proteome</keyword>
<dbReference type="InterPro" id="IPR036134">
    <property type="entry name" value="Crypto/Photolyase_FAD-like_sf"/>
</dbReference>
<evidence type="ECO:0000256" key="2">
    <source>
        <dbReference type="ARBA" id="ARBA00001974"/>
    </source>
</evidence>
<keyword evidence="4 6" id="KW-0274">FAD</keyword>
<dbReference type="Gene3D" id="3.40.50.620">
    <property type="entry name" value="HUPs"/>
    <property type="match status" value="1"/>
</dbReference>
<gene>
    <name evidence="8" type="ORF">ABK249_12075</name>
</gene>
<dbReference type="PANTHER" id="PTHR11455">
    <property type="entry name" value="CRYPTOCHROME"/>
    <property type="match status" value="1"/>
</dbReference>
<reference evidence="8 9" key="1">
    <citation type="submission" date="2024-05" db="EMBL/GenBank/DDBJ databases">
        <title>Neorhizobium sp. Rsf11, a plant growth promoting and heavy metal resistant PAH-degrader.</title>
        <authorList>
            <person name="Golubev S.N."/>
            <person name="Muratova A.Y."/>
            <person name="Markelova M.I."/>
        </authorList>
    </citation>
    <scope>NUCLEOTIDE SEQUENCE [LARGE SCALE GENOMIC DNA]</scope>
    <source>
        <strain evidence="8 9">Rsf11</strain>
    </source>
</reference>
<evidence type="ECO:0000256" key="1">
    <source>
        <dbReference type="ARBA" id="ARBA00001932"/>
    </source>
</evidence>
<protein>
    <submittedName>
        <fullName evidence="8">Deoxyribodipyrimidine photo-lyase</fullName>
        <ecNumber evidence="8">4.1.99.3</ecNumber>
    </submittedName>
</protein>
<evidence type="ECO:0000313" key="8">
    <source>
        <dbReference type="EMBL" id="MEQ1405671.1"/>
    </source>
</evidence>
<feature type="domain" description="Photolyase/cryptochrome alpha/beta" evidence="7">
    <location>
        <begin position="6"/>
        <end position="133"/>
    </location>
</feature>
<dbReference type="PANTHER" id="PTHR11455:SF9">
    <property type="entry name" value="CRYPTOCHROME CIRCADIAN CLOCK 5 ISOFORM X1"/>
    <property type="match status" value="1"/>
</dbReference>
<name>A0ABV0M1E8_9HYPH</name>
<dbReference type="InterPro" id="IPR005101">
    <property type="entry name" value="Cryptochr/Photolyase_FAD-bd"/>
</dbReference>
<dbReference type="PROSITE" id="PS00394">
    <property type="entry name" value="DNA_PHOTOLYASES_1_1"/>
    <property type="match status" value="1"/>
</dbReference>
<dbReference type="PROSITE" id="PS51645">
    <property type="entry name" value="PHR_CRY_ALPHA_BETA"/>
    <property type="match status" value="1"/>
</dbReference>
<dbReference type="PRINTS" id="PR00147">
    <property type="entry name" value="DNAPHOTLYASE"/>
</dbReference>
<dbReference type="Proteomes" id="UP001496627">
    <property type="component" value="Unassembled WGS sequence"/>
</dbReference>
<dbReference type="SUPFAM" id="SSF48173">
    <property type="entry name" value="Cryptochrome/photolyase FAD-binding domain"/>
    <property type="match status" value="1"/>
</dbReference>
<dbReference type="EMBL" id="JBEAAL010000007">
    <property type="protein sequence ID" value="MEQ1405671.1"/>
    <property type="molecule type" value="Genomic_DNA"/>
</dbReference>
<dbReference type="EC" id="4.1.99.3" evidence="8"/>
<evidence type="ECO:0000259" key="7">
    <source>
        <dbReference type="PROSITE" id="PS51645"/>
    </source>
</evidence>
<accession>A0ABV0M1E8</accession>
<comment type="cofactor">
    <cofactor evidence="2">
        <name>FAD</name>
        <dbReference type="ChEBI" id="CHEBI:57692"/>
    </cofactor>
</comment>
<dbReference type="InterPro" id="IPR002081">
    <property type="entry name" value="Cryptochrome/DNA_photolyase_1"/>
</dbReference>